<reference evidence="1 2" key="1">
    <citation type="submission" date="2016-10" db="EMBL/GenBank/DDBJ databases">
        <authorList>
            <person name="de Groot N.N."/>
        </authorList>
    </citation>
    <scope>NUCLEOTIDE SEQUENCE [LARGE SCALE GENOMIC DNA]</scope>
    <source>
        <strain evidence="1 2">CGMCC 4.7037</strain>
    </source>
</reference>
<organism evidence="1 2">
    <name type="scientific">Nonomuraea solani</name>
    <dbReference type="NCBI Taxonomy" id="1144553"/>
    <lineage>
        <taxon>Bacteria</taxon>
        <taxon>Bacillati</taxon>
        <taxon>Actinomycetota</taxon>
        <taxon>Actinomycetes</taxon>
        <taxon>Streptosporangiales</taxon>
        <taxon>Streptosporangiaceae</taxon>
        <taxon>Nonomuraea</taxon>
    </lineage>
</organism>
<proteinExistence type="predicted"/>
<accession>A0A1H6ED88</accession>
<evidence type="ECO:0000313" key="2">
    <source>
        <dbReference type="Proteomes" id="UP000236732"/>
    </source>
</evidence>
<name>A0A1H6ED88_9ACTN</name>
<evidence type="ECO:0000313" key="1">
    <source>
        <dbReference type="EMBL" id="SEG95231.1"/>
    </source>
</evidence>
<dbReference type="AlphaFoldDB" id="A0A1H6ED88"/>
<dbReference type="EMBL" id="FNVT01000009">
    <property type="protein sequence ID" value="SEG95231.1"/>
    <property type="molecule type" value="Genomic_DNA"/>
</dbReference>
<gene>
    <name evidence="1" type="ORF">SAMN05444920_1092</name>
</gene>
<keyword evidence="2" id="KW-1185">Reference proteome</keyword>
<dbReference type="Proteomes" id="UP000236732">
    <property type="component" value="Unassembled WGS sequence"/>
</dbReference>
<sequence length="107" mass="11523">MKRILLRLLSLLQTSRDWTGAGLSERLGMSGRTVAAAAPGQHALHTGADTVETLGVHLGLLGSEFDVTGPPELLAHLRRLAGRYPSDRRLRPCDHGGCVRPPAERLP</sequence>
<protein>
    <submittedName>
        <fullName evidence="1">Uncharacterized protein</fullName>
    </submittedName>
</protein>